<evidence type="ECO:0000313" key="3">
    <source>
        <dbReference type="Proteomes" id="UP000000305"/>
    </source>
</evidence>
<accession>E9HDQ5</accession>
<organism evidence="2 3">
    <name type="scientific">Daphnia pulex</name>
    <name type="common">Water flea</name>
    <dbReference type="NCBI Taxonomy" id="6669"/>
    <lineage>
        <taxon>Eukaryota</taxon>
        <taxon>Metazoa</taxon>
        <taxon>Ecdysozoa</taxon>
        <taxon>Arthropoda</taxon>
        <taxon>Crustacea</taxon>
        <taxon>Branchiopoda</taxon>
        <taxon>Diplostraca</taxon>
        <taxon>Cladocera</taxon>
        <taxon>Anomopoda</taxon>
        <taxon>Daphniidae</taxon>
        <taxon>Daphnia</taxon>
    </lineage>
</organism>
<proteinExistence type="predicted"/>
<evidence type="ECO:0000256" key="1">
    <source>
        <dbReference type="SAM" id="MobiDB-lite"/>
    </source>
</evidence>
<dbReference type="EMBL" id="GL732625">
    <property type="protein sequence ID" value="EFX70132.1"/>
    <property type="molecule type" value="Genomic_DNA"/>
</dbReference>
<dbReference type="Proteomes" id="UP000000305">
    <property type="component" value="Unassembled WGS sequence"/>
</dbReference>
<feature type="region of interest" description="Disordered" evidence="1">
    <location>
        <begin position="44"/>
        <end position="71"/>
    </location>
</feature>
<dbReference type="AlphaFoldDB" id="E9HDQ5"/>
<gene>
    <name evidence="2" type="ORF">DAPPUDRAFT_112991</name>
</gene>
<keyword evidence="3" id="KW-1185">Reference proteome</keyword>
<dbReference type="KEGG" id="dpx:DAPPUDRAFT_112991"/>
<dbReference type="InParanoid" id="E9HDQ5"/>
<protein>
    <submittedName>
        <fullName evidence="2">Uncharacterized protein</fullName>
    </submittedName>
</protein>
<reference evidence="2 3" key="1">
    <citation type="journal article" date="2011" name="Science">
        <title>The ecoresponsive genome of Daphnia pulex.</title>
        <authorList>
            <person name="Colbourne J.K."/>
            <person name="Pfrender M.E."/>
            <person name="Gilbert D."/>
            <person name="Thomas W.K."/>
            <person name="Tucker A."/>
            <person name="Oakley T.H."/>
            <person name="Tokishita S."/>
            <person name="Aerts A."/>
            <person name="Arnold G.J."/>
            <person name="Basu M.K."/>
            <person name="Bauer D.J."/>
            <person name="Caceres C.E."/>
            <person name="Carmel L."/>
            <person name="Casola C."/>
            <person name="Choi J.H."/>
            <person name="Detter J.C."/>
            <person name="Dong Q."/>
            <person name="Dusheyko S."/>
            <person name="Eads B.D."/>
            <person name="Frohlich T."/>
            <person name="Geiler-Samerotte K.A."/>
            <person name="Gerlach D."/>
            <person name="Hatcher P."/>
            <person name="Jogdeo S."/>
            <person name="Krijgsveld J."/>
            <person name="Kriventseva E.V."/>
            <person name="Kultz D."/>
            <person name="Laforsch C."/>
            <person name="Lindquist E."/>
            <person name="Lopez J."/>
            <person name="Manak J.R."/>
            <person name="Muller J."/>
            <person name="Pangilinan J."/>
            <person name="Patwardhan R.P."/>
            <person name="Pitluck S."/>
            <person name="Pritham E.J."/>
            <person name="Rechtsteiner A."/>
            <person name="Rho M."/>
            <person name="Rogozin I.B."/>
            <person name="Sakarya O."/>
            <person name="Salamov A."/>
            <person name="Schaack S."/>
            <person name="Shapiro H."/>
            <person name="Shiga Y."/>
            <person name="Skalitzky C."/>
            <person name="Smith Z."/>
            <person name="Souvorov A."/>
            <person name="Sung W."/>
            <person name="Tang Z."/>
            <person name="Tsuchiya D."/>
            <person name="Tu H."/>
            <person name="Vos H."/>
            <person name="Wang M."/>
            <person name="Wolf Y.I."/>
            <person name="Yamagata H."/>
            <person name="Yamada T."/>
            <person name="Ye Y."/>
            <person name="Shaw J.R."/>
            <person name="Andrews J."/>
            <person name="Crease T.J."/>
            <person name="Tang H."/>
            <person name="Lucas S.M."/>
            <person name="Robertson H.M."/>
            <person name="Bork P."/>
            <person name="Koonin E.V."/>
            <person name="Zdobnov E.M."/>
            <person name="Grigoriev I.V."/>
            <person name="Lynch M."/>
            <person name="Boore J.L."/>
        </authorList>
    </citation>
    <scope>NUCLEOTIDE SEQUENCE [LARGE SCALE GENOMIC DNA]</scope>
</reference>
<dbReference type="HOGENOM" id="CLU_1715078_0_0_1"/>
<sequence>MEVMEVMEVAIRNVCSVERGILFGDYFAVNAGLPVSPAHLVPDEDWDMESGESPAPLPKEKSHPKKAAQTPNSMKLPIISSWSLVSTLQLSLIWNHRGAWGKSWLELGWKTTEVRSNLTLPRLATIYRSNRSRSLGNEMGNDLRGFSLYPNLT</sequence>
<evidence type="ECO:0000313" key="2">
    <source>
        <dbReference type="EMBL" id="EFX70132.1"/>
    </source>
</evidence>
<name>E9HDQ5_DAPPU</name>